<evidence type="ECO:0000259" key="3">
    <source>
        <dbReference type="Pfam" id="PF05175"/>
    </source>
</evidence>
<dbReference type="GO" id="GO:0032259">
    <property type="term" value="P:methylation"/>
    <property type="evidence" value="ECO:0007669"/>
    <property type="project" value="UniProtKB-KW"/>
</dbReference>
<protein>
    <submittedName>
        <fullName evidence="4">Methyltransferase</fullName>
    </submittedName>
</protein>
<keyword evidence="1 4" id="KW-0489">Methyltransferase</keyword>
<keyword evidence="4" id="KW-0808">Transferase</keyword>
<evidence type="ECO:0000256" key="1">
    <source>
        <dbReference type="ARBA" id="ARBA00022603"/>
    </source>
</evidence>
<keyword evidence="5" id="KW-1185">Reference proteome</keyword>
<dbReference type="Pfam" id="PF05175">
    <property type="entry name" value="MTS"/>
    <property type="match status" value="1"/>
</dbReference>
<dbReference type="InterPro" id="IPR002052">
    <property type="entry name" value="DNA_methylase_N6_adenine_CS"/>
</dbReference>
<dbReference type="InterPro" id="IPR029063">
    <property type="entry name" value="SAM-dependent_MTases_sf"/>
</dbReference>
<keyword evidence="2" id="KW-0949">S-adenosyl-L-methionine</keyword>
<organism evidence="4 5">
    <name type="scientific">Aquibium carbonis</name>
    <dbReference type="NCBI Taxonomy" id="2495581"/>
    <lineage>
        <taxon>Bacteria</taxon>
        <taxon>Pseudomonadati</taxon>
        <taxon>Pseudomonadota</taxon>
        <taxon>Alphaproteobacteria</taxon>
        <taxon>Hyphomicrobiales</taxon>
        <taxon>Phyllobacteriaceae</taxon>
        <taxon>Aquibium</taxon>
    </lineage>
</organism>
<name>A0A429YUK7_9HYPH</name>
<dbReference type="GO" id="GO:0003676">
    <property type="term" value="F:nucleic acid binding"/>
    <property type="evidence" value="ECO:0007669"/>
    <property type="project" value="InterPro"/>
</dbReference>
<dbReference type="PROSITE" id="PS00092">
    <property type="entry name" value="N6_MTASE"/>
    <property type="match status" value="1"/>
</dbReference>
<dbReference type="PANTHER" id="PTHR47739:SF1">
    <property type="entry name" value="TRNA1(VAL) (ADENINE(37)-N6)-METHYLTRANSFERASE"/>
    <property type="match status" value="1"/>
</dbReference>
<reference evidence="4 5" key="1">
    <citation type="submission" date="2018-12" db="EMBL/GenBank/DDBJ databases">
        <title>Mesorhizobium carbonis sp. nov., isolated from coal mine water.</title>
        <authorList>
            <person name="Xin W."/>
            <person name="Xu Z."/>
            <person name="Xiang F."/>
            <person name="Zhang J."/>
            <person name="Xi L."/>
            <person name="Liu J."/>
        </authorList>
    </citation>
    <scope>NUCLEOTIDE SEQUENCE [LARGE SCALE GENOMIC DNA]</scope>
    <source>
        <strain evidence="4 5">B2.3</strain>
    </source>
</reference>
<accession>A0A429YUK7</accession>
<evidence type="ECO:0000313" key="5">
    <source>
        <dbReference type="Proteomes" id="UP000278398"/>
    </source>
</evidence>
<dbReference type="GO" id="GO:0008170">
    <property type="term" value="F:N-methyltransferase activity"/>
    <property type="evidence" value="ECO:0007669"/>
    <property type="project" value="UniProtKB-ARBA"/>
</dbReference>
<dbReference type="Gene3D" id="3.40.50.150">
    <property type="entry name" value="Vaccinia Virus protein VP39"/>
    <property type="match status" value="1"/>
</dbReference>
<dbReference type="GO" id="GO:0008757">
    <property type="term" value="F:S-adenosylmethionine-dependent methyltransferase activity"/>
    <property type="evidence" value="ECO:0007669"/>
    <property type="project" value="UniProtKB-ARBA"/>
</dbReference>
<dbReference type="EMBL" id="RWKW01000064">
    <property type="protein sequence ID" value="RST85128.1"/>
    <property type="molecule type" value="Genomic_DNA"/>
</dbReference>
<dbReference type="InterPro" id="IPR007848">
    <property type="entry name" value="Small_mtfrase_dom"/>
</dbReference>
<comment type="caution">
    <text evidence="4">The sequence shown here is derived from an EMBL/GenBank/DDBJ whole genome shotgun (WGS) entry which is preliminary data.</text>
</comment>
<proteinExistence type="predicted"/>
<gene>
    <name evidence="4" type="ORF">EJC49_17190</name>
</gene>
<sequence>MSEIVAEASIDAFHRGRFFLVQPRQDGHRAGMDAMVLAAAAPSPFDGLVADLGSGAGGAAFAVLARCPRARAQLVEREPAMADFARRTIEFDANANLAARASLLVADVSLSGRARIAAGLADRSVDFAIMNPPFNEARDRQTPDALKKAAHVMEDGLLERWIRTAAAIVRPSGALALIARPQSLADILQAMPGRFGGLEVRAIHPRPRSAAIRVVVRGRRGSRKALSLVAPLFLHEADGEGFSAEADAICNGRASLFGD</sequence>
<dbReference type="RefSeq" id="WP_126701169.1">
    <property type="nucleotide sequence ID" value="NZ_RWKW01000064.1"/>
</dbReference>
<dbReference type="SUPFAM" id="SSF53335">
    <property type="entry name" value="S-adenosyl-L-methionine-dependent methyltransferases"/>
    <property type="match status" value="1"/>
</dbReference>
<dbReference type="AlphaFoldDB" id="A0A429YUK7"/>
<feature type="domain" description="Methyltransferase small" evidence="3">
    <location>
        <begin position="36"/>
        <end position="183"/>
    </location>
</feature>
<dbReference type="PANTHER" id="PTHR47739">
    <property type="entry name" value="TRNA1(VAL) (ADENINE(37)-N6)-METHYLTRANSFERASE"/>
    <property type="match status" value="1"/>
</dbReference>
<dbReference type="InterPro" id="IPR050210">
    <property type="entry name" value="tRNA_Adenine-N(6)_MTase"/>
</dbReference>
<evidence type="ECO:0000313" key="4">
    <source>
        <dbReference type="EMBL" id="RST85128.1"/>
    </source>
</evidence>
<dbReference type="OrthoDB" id="5489421at2"/>
<evidence type="ECO:0000256" key="2">
    <source>
        <dbReference type="ARBA" id="ARBA00022691"/>
    </source>
</evidence>
<dbReference type="Proteomes" id="UP000278398">
    <property type="component" value="Unassembled WGS sequence"/>
</dbReference>